<dbReference type="CDD" id="cd02340">
    <property type="entry name" value="ZZ_NBR1_like"/>
    <property type="match status" value="2"/>
</dbReference>
<dbReference type="InterPro" id="IPR043145">
    <property type="entry name" value="Znf_ZZ_sf"/>
</dbReference>
<keyword evidence="2" id="KW-0863">Zinc-finger</keyword>
<proteinExistence type="predicted"/>
<keyword evidence="1" id="KW-0479">Metal-binding</keyword>
<dbReference type="GO" id="GO:0008270">
    <property type="term" value="F:zinc ion binding"/>
    <property type="evidence" value="ECO:0007669"/>
    <property type="project" value="UniProtKB-KW"/>
</dbReference>
<keyword evidence="3" id="KW-0862">Zinc</keyword>
<feature type="compositionally biased region" description="Acidic residues" evidence="4">
    <location>
        <begin position="780"/>
        <end position="796"/>
    </location>
</feature>
<accession>A0A395HKT6</accession>
<gene>
    <name evidence="6" type="ORF">BO97DRAFT_429828</name>
</gene>
<dbReference type="OrthoDB" id="661148at2759"/>
<evidence type="ECO:0000256" key="4">
    <source>
        <dbReference type="SAM" id="MobiDB-lite"/>
    </source>
</evidence>
<dbReference type="PANTHER" id="PTHR20930:SF0">
    <property type="entry name" value="PROTEIN ILRUN"/>
    <property type="match status" value="1"/>
</dbReference>
<feature type="region of interest" description="Disordered" evidence="4">
    <location>
        <begin position="276"/>
        <end position="305"/>
    </location>
</feature>
<dbReference type="Gene3D" id="2.60.40.10">
    <property type="entry name" value="Immunoglobulins"/>
    <property type="match status" value="1"/>
</dbReference>
<dbReference type="RefSeq" id="XP_025546038.1">
    <property type="nucleotide sequence ID" value="XM_025697396.1"/>
</dbReference>
<feature type="domain" description="ZZ-type" evidence="5">
    <location>
        <begin position="316"/>
        <end position="359"/>
    </location>
</feature>
<feature type="domain" description="ZZ-type" evidence="5">
    <location>
        <begin position="202"/>
        <end position="247"/>
    </location>
</feature>
<evidence type="ECO:0000256" key="3">
    <source>
        <dbReference type="ARBA" id="ARBA00022833"/>
    </source>
</evidence>
<dbReference type="SMART" id="SM00291">
    <property type="entry name" value="ZnF_ZZ"/>
    <property type="match status" value="4"/>
</dbReference>
<sequence>MANPTTSPPAVGPSTLITVKVLYNDNTRRFKIPLKELGARTLPQNLRQLLSVPEDANVVFERYSDSASCYVHLDSQNPAVYKQLYRAAKAKLKLRIKVTTVDETAPQPPVEESLPEQQNVSRYSYLETVLSSPLPESQAETEPNTASASTSATNLIDNVVCPIPAETQSMQWGAEPSSQSQFREFAFDSPRFPIMSHASPSGVFCIDCNRCGLSIPNEHYHCSLCDDGDYDLCPQCVDSGATCLNEEHWLIRRSIKDGKVTTSTTETIPPRKVAVEEAKEVPEAPVPEPVRELSPEPAPALAPAPAPASALAAPEITDLRICNDCLKELDENQIVSCADCDDYDLCITCLLKDSHGHHPAHTFALLKDRQFALKSIVQSRCNPGRHHHHAAICDGCEKRIIGVRHKCLTCPDWDYCTECYENVAQRHPGHRFAPLYDSIAEPLINHEVHYGIYCDGPLCRTKSCPTFITGTRYKCSVCHDTDFCASCEVHPTNTHNRTHPLLMLKTPVRDVRVSTFNEAGQGVTTLGDRLQKSISTEATTLGEPEPAVQEAPEPVEQVGAEAKPVEQASPVVNTEPAPVAQTWDVDPASGYQAFFIRDTIPDDTAMAPNTPFQQTWTLFNPGPMAWPAGTDVRFVGGDSMFNVDTNHPLSVDSIATAMESNKMSQSLEPGHSADFTVTLKTPSRPGTAISYWRLKLPNGMPFGHRLWCDIQVREPTPETEAPSLSEDVKASPAVEPSQPEPAGSQMIFPKLDKESPESSTHEAARTAPTAPSVSYRSEQDVLDDMDSLTLDDETDVGLLTDEEYDILDASDQEYLEAKSQH</sequence>
<name>A0A395HKT6_ASPHC</name>
<dbReference type="CDD" id="cd02249">
    <property type="entry name" value="ZZ"/>
    <property type="match status" value="1"/>
</dbReference>
<dbReference type="EMBL" id="KZ824348">
    <property type="protein sequence ID" value="RAL06884.1"/>
    <property type="molecule type" value="Genomic_DNA"/>
</dbReference>
<feature type="domain" description="ZZ-type" evidence="5">
    <location>
        <begin position="448"/>
        <end position="501"/>
    </location>
</feature>
<evidence type="ECO:0000313" key="6">
    <source>
        <dbReference type="EMBL" id="RAL06884.1"/>
    </source>
</evidence>
<dbReference type="Pfam" id="PF00569">
    <property type="entry name" value="ZZ"/>
    <property type="match status" value="2"/>
</dbReference>
<evidence type="ECO:0000256" key="2">
    <source>
        <dbReference type="ARBA" id="ARBA00022771"/>
    </source>
</evidence>
<dbReference type="VEuPathDB" id="FungiDB:BO97DRAFT_429828"/>
<dbReference type="InterPro" id="IPR032350">
    <property type="entry name" value="Nbr1_FW"/>
</dbReference>
<dbReference type="AlphaFoldDB" id="A0A395HKT6"/>
<dbReference type="PANTHER" id="PTHR20930">
    <property type="entry name" value="OVARIAN CARCINOMA ANTIGEN CA125-RELATED"/>
    <property type="match status" value="1"/>
</dbReference>
<dbReference type="CDD" id="cd14947">
    <property type="entry name" value="NBR1_like"/>
    <property type="match status" value="1"/>
</dbReference>
<evidence type="ECO:0000256" key="1">
    <source>
        <dbReference type="ARBA" id="ARBA00022723"/>
    </source>
</evidence>
<dbReference type="InterPro" id="IPR000433">
    <property type="entry name" value="Znf_ZZ"/>
</dbReference>
<dbReference type="STRING" id="1450537.A0A395HKT6"/>
<feature type="region of interest" description="Disordered" evidence="4">
    <location>
        <begin position="717"/>
        <end position="796"/>
    </location>
</feature>
<dbReference type="SUPFAM" id="SSF57850">
    <property type="entry name" value="RING/U-box"/>
    <property type="match status" value="4"/>
</dbReference>
<dbReference type="Pfam" id="PF16158">
    <property type="entry name" value="N_BRCA1_IG"/>
    <property type="match status" value="1"/>
</dbReference>
<organism evidence="6 7">
    <name type="scientific">Aspergillus homomorphus (strain CBS 101889)</name>
    <dbReference type="NCBI Taxonomy" id="1450537"/>
    <lineage>
        <taxon>Eukaryota</taxon>
        <taxon>Fungi</taxon>
        <taxon>Dikarya</taxon>
        <taxon>Ascomycota</taxon>
        <taxon>Pezizomycotina</taxon>
        <taxon>Eurotiomycetes</taxon>
        <taxon>Eurotiomycetidae</taxon>
        <taxon>Eurotiales</taxon>
        <taxon>Aspergillaceae</taxon>
        <taxon>Aspergillus</taxon>
        <taxon>Aspergillus subgen. Circumdati</taxon>
    </lineage>
</organism>
<feature type="compositionally biased region" description="Basic and acidic residues" evidence="4">
    <location>
        <begin position="750"/>
        <end position="764"/>
    </location>
</feature>
<dbReference type="Gene3D" id="3.30.60.90">
    <property type="match status" value="4"/>
</dbReference>
<evidence type="ECO:0000259" key="5">
    <source>
        <dbReference type="SMART" id="SM00291"/>
    </source>
</evidence>
<reference evidence="6 7" key="1">
    <citation type="submission" date="2018-02" db="EMBL/GenBank/DDBJ databases">
        <title>The genomes of Aspergillus section Nigri reveals drivers in fungal speciation.</title>
        <authorList>
            <consortium name="DOE Joint Genome Institute"/>
            <person name="Vesth T.C."/>
            <person name="Nybo J."/>
            <person name="Theobald S."/>
            <person name="Brandl J."/>
            <person name="Frisvad J.C."/>
            <person name="Nielsen K.F."/>
            <person name="Lyhne E.K."/>
            <person name="Kogle M.E."/>
            <person name="Kuo A."/>
            <person name="Riley R."/>
            <person name="Clum A."/>
            <person name="Nolan M."/>
            <person name="Lipzen A."/>
            <person name="Salamov A."/>
            <person name="Henrissat B."/>
            <person name="Wiebenga A."/>
            <person name="De vries R.P."/>
            <person name="Grigoriev I.V."/>
            <person name="Mortensen U.H."/>
            <person name="Andersen M.R."/>
            <person name="Baker S.E."/>
        </authorList>
    </citation>
    <scope>NUCLEOTIDE SEQUENCE [LARGE SCALE GENOMIC DNA]</scope>
    <source>
        <strain evidence="6 7">CBS 101889</strain>
    </source>
</reference>
<keyword evidence="7" id="KW-1185">Reference proteome</keyword>
<evidence type="ECO:0000313" key="7">
    <source>
        <dbReference type="Proteomes" id="UP000248961"/>
    </source>
</evidence>
<dbReference type="InterPro" id="IPR041981">
    <property type="entry name" value="ZZZ3_ZZ"/>
</dbReference>
<dbReference type="CDD" id="cd02341">
    <property type="entry name" value="ZZ_ZZZ3"/>
    <property type="match status" value="1"/>
</dbReference>
<dbReference type="InterPro" id="IPR013783">
    <property type="entry name" value="Ig-like_fold"/>
</dbReference>
<protein>
    <submittedName>
        <fullName evidence="6">ZZ type zinc finger domain protein</fullName>
    </submittedName>
</protein>
<feature type="compositionally biased region" description="Pro residues" evidence="4">
    <location>
        <begin position="296"/>
        <end position="305"/>
    </location>
</feature>
<dbReference type="GeneID" id="37201685"/>
<feature type="domain" description="ZZ-type" evidence="5">
    <location>
        <begin position="387"/>
        <end position="432"/>
    </location>
</feature>
<dbReference type="Proteomes" id="UP000248961">
    <property type="component" value="Unassembled WGS sequence"/>
</dbReference>